<evidence type="ECO:0000313" key="15">
    <source>
        <dbReference type="Proteomes" id="UP000284902"/>
    </source>
</evidence>
<feature type="transmembrane region" description="Helical" evidence="13">
    <location>
        <begin position="146"/>
        <end position="165"/>
    </location>
</feature>
<protein>
    <recommendedName>
        <fullName evidence="11">Glycosyl-4,4'-diaponeurosporenoate acyltransferase</fullName>
    </recommendedName>
</protein>
<evidence type="ECO:0000256" key="6">
    <source>
        <dbReference type="ARBA" id="ARBA00022989"/>
    </source>
</evidence>
<evidence type="ECO:0000256" key="5">
    <source>
        <dbReference type="ARBA" id="ARBA00022729"/>
    </source>
</evidence>
<comment type="similarity">
    <text evidence="10">Belongs to the acyltransferase CrtO family.</text>
</comment>
<keyword evidence="4 13" id="KW-0812">Transmembrane</keyword>
<dbReference type="Proteomes" id="UP000284902">
    <property type="component" value="Unassembled WGS sequence"/>
</dbReference>
<feature type="transmembrane region" description="Helical" evidence="13">
    <location>
        <begin position="7"/>
        <end position="28"/>
    </location>
</feature>
<dbReference type="Pfam" id="PF18927">
    <property type="entry name" value="CrtO"/>
    <property type="match status" value="1"/>
</dbReference>
<reference evidence="14 15" key="1">
    <citation type="submission" date="2018-08" db="EMBL/GenBank/DDBJ databases">
        <title>A genome reference for cultivated species of the human gut microbiota.</title>
        <authorList>
            <person name="Zou Y."/>
            <person name="Xue W."/>
            <person name="Luo G."/>
        </authorList>
    </citation>
    <scope>NUCLEOTIDE SEQUENCE [LARGE SCALE GENOMIC DNA]</scope>
    <source>
        <strain evidence="14 15">AM25-1LB</strain>
    </source>
</reference>
<dbReference type="AlphaFoldDB" id="A0A414P4T7"/>
<keyword evidence="5" id="KW-0732">Signal</keyword>
<comment type="caution">
    <text evidence="14">The sequence shown here is derived from an EMBL/GenBank/DDBJ whole genome shotgun (WGS) entry which is preliminary data.</text>
</comment>
<evidence type="ECO:0000256" key="1">
    <source>
        <dbReference type="ARBA" id="ARBA00004162"/>
    </source>
</evidence>
<gene>
    <name evidence="14" type="ORF">DW672_07675</name>
</gene>
<comment type="subcellular location">
    <subcellularLocation>
        <location evidence="1">Cell membrane</location>
        <topology evidence="1">Single-pass membrane protein</topology>
    </subcellularLocation>
</comment>
<evidence type="ECO:0000256" key="9">
    <source>
        <dbReference type="ARBA" id="ARBA00023588"/>
    </source>
</evidence>
<keyword evidence="7 13" id="KW-0472">Membrane</keyword>
<evidence type="ECO:0000256" key="7">
    <source>
        <dbReference type="ARBA" id="ARBA00023136"/>
    </source>
</evidence>
<dbReference type="RefSeq" id="WP_118212870.1">
    <property type="nucleotide sequence ID" value="NZ_JAQEAN010000016.1"/>
</dbReference>
<evidence type="ECO:0000256" key="3">
    <source>
        <dbReference type="ARBA" id="ARBA00022679"/>
    </source>
</evidence>
<feature type="transmembrane region" description="Helical" evidence="13">
    <location>
        <begin position="34"/>
        <end position="55"/>
    </location>
</feature>
<accession>A0A414P4T7</accession>
<keyword evidence="3" id="KW-0808">Transferase</keyword>
<keyword evidence="6 13" id="KW-1133">Transmembrane helix</keyword>
<evidence type="ECO:0000256" key="8">
    <source>
        <dbReference type="ARBA" id="ARBA00023315"/>
    </source>
</evidence>
<dbReference type="UniPathway" id="UPA00029">
    <property type="reaction ID" value="UER00560"/>
</dbReference>
<dbReference type="EMBL" id="QRHG01000016">
    <property type="protein sequence ID" value="RHF60484.1"/>
    <property type="molecule type" value="Genomic_DNA"/>
</dbReference>
<keyword evidence="8" id="KW-0012">Acyltransferase</keyword>
<organism evidence="14 15">
    <name type="scientific">[Ruminococcus] lactaris</name>
    <dbReference type="NCBI Taxonomy" id="46228"/>
    <lineage>
        <taxon>Bacteria</taxon>
        <taxon>Bacillati</taxon>
        <taxon>Bacillota</taxon>
        <taxon>Clostridia</taxon>
        <taxon>Lachnospirales</taxon>
        <taxon>Lachnospiraceae</taxon>
        <taxon>Mediterraneibacter</taxon>
    </lineage>
</organism>
<evidence type="ECO:0000256" key="13">
    <source>
        <dbReference type="SAM" id="Phobius"/>
    </source>
</evidence>
<evidence type="ECO:0000256" key="12">
    <source>
        <dbReference type="ARBA" id="ARBA00025324"/>
    </source>
</evidence>
<keyword evidence="2" id="KW-1003">Cell membrane</keyword>
<comment type="pathway">
    <text evidence="9">Carotenoid biosynthesis; staphyloxanthin biosynthesis; staphyloxanthin from farnesyl diphosphate: step 5/5.</text>
</comment>
<comment type="function">
    <text evidence="12">Catalyzes the acylation of glycosyl-4,4'-diaponeurosporenoate, i.e. the esterification of glucose at the C6'' position with the carboxyl group of the C(15) fatty acid 12-methyltetradecanoic acid, to yield staphyloxanthin. This is the last step in the biosynthesis of this orange pigment, present in most staphylococci strains.</text>
</comment>
<evidence type="ECO:0000256" key="2">
    <source>
        <dbReference type="ARBA" id="ARBA00022475"/>
    </source>
</evidence>
<evidence type="ECO:0000256" key="11">
    <source>
        <dbReference type="ARBA" id="ARBA00023667"/>
    </source>
</evidence>
<evidence type="ECO:0000256" key="4">
    <source>
        <dbReference type="ARBA" id="ARBA00022692"/>
    </source>
</evidence>
<name>A0A414P4T7_9FIRM</name>
<dbReference type="GO" id="GO:0016746">
    <property type="term" value="F:acyltransferase activity"/>
    <property type="evidence" value="ECO:0007669"/>
    <property type="project" value="UniProtKB-KW"/>
</dbReference>
<dbReference type="InterPro" id="IPR044021">
    <property type="entry name" value="CrtO"/>
</dbReference>
<dbReference type="GO" id="GO:0005886">
    <property type="term" value="C:plasma membrane"/>
    <property type="evidence" value="ECO:0007669"/>
    <property type="project" value="UniProtKB-SubCell"/>
</dbReference>
<proteinExistence type="inferred from homology"/>
<evidence type="ECO:0000313" key="14">
    <source>
        <dbReference type="EMBL" id="RHF60484.1"/>
    </source>
</evidence>
<sequence>MKSRLPQIIYTLTAIFTAGTVATTVLYQSTSKEILLTLAISFGTCAYHFIMRLLVGSIVNSILHNKVDYCKRWFQVSESEKKIYEKLGVKKWKNKMPTYRPDWFDPRLHSWKEIAQTMCQSEVGHEIIAVLSFLPVFAGIKFGAYPVFIITSIVSAGMDLIFVIMQRYNRQRIMRILAAKK</sequence>
<evidence type="ECO:0000256" key="10">
    <source>
        <dbReference type="ARBA" id="ARBA00023603"/>
    </source>
</evidence>